<gene>
    <name evidence="7" type="primary">eamA</name>
    <name evidence="7" type="ORF">NCTC10526_01171</name>
</gene>
<reference evidence="7 8" key="1">
    <citation type="submission" date="2018-06" db="EMBL/GenBank/DDBJ databases">
        <authorList>
            <consortium name="Pathogen Informatics"/>
            <person name="Doyle S."/>
        </authorList>
    </citation>
    <scope>NUCLEOTIDE SEQUENCE [LARGE SCALE GENOMIC DNA]</scope>
    <source>
        <strain evidence="7 8">NCTC10526</strain>
    </source>
</reference>
<dbReference type="GO" id="GO:0016020">
    <property type="term" value="C:membrane"/>
    <property type="evidence" value="ECO:0007669"/>
    <property type="project" value="UniProtKB-SubCell"/>
</dbReference>
<feature type="transmembrane region" description="Helical" evidence="5">
    <location>
        <begin position="141"/>
        <end position="159"/>
    </location>
</feature>
<evidence type="ECO:0000256" key="2">
    <source>
        <dbReference type="ARBA" id="ARBA00022692"/>
    </source>
</evidence>
<feature type="domain" description="EamA" evidence="6">
    <location>
        <begin position="142"/>
        <end position="282"/>
    </location>
</feature>
<keyword evidence="3 5" id="KW-1133">Transmembrane helix</keyword>
<feature type="transmembrane region" description="Helical" evidence="5">
    <location>
        <begin position="58"/>
        <end position="81"/>
    </location>
</feature>
<proteinExistence type="predicted"/>
<feature type="transmembrane region" description="Helical" evidence="5">
    <location>
        <begin position="240"/>
        <end position="259"/>
    </location>
</feature>
<evidence type="ECO:0000313" key="7">
    <source>
        <dbReference type="EMBL" id="SUD90825.1"/>
    </source>
</evidence>
<dbReference type="EMBL" id="UGVC01000001">
    <property type="protein sequence ID" value="SUD90825.1"/>
    <property type="molecule type" value="Genomic_DNA"/>
</dbReference>
<accession>A0A379LL27</accession>
<feature type="transmembrane region" description="Helical" evidence="5">
    <location>
        <begin position="210"/>
        <end position="228"/>
    </location>
</feature>
<dbReference type="Proteomes" id="UP000254123">
    <property type="component" value="Unassembled WGS sequence"/>
</dbReference>
<keyword evidence="8" id="KW-1185">Reference proteome</keyword>
<feature type="transmembrane region" description="Helical" evidence="5">
    <location>
        <begin position="33"/>
        <end position="51"/>
    </location>
</feature>
<dbReference type="Pfam" id="PF00892">
    <property type="entry name" value="EamA"/>
    <property type="match status" value="2"/>
</dbReference>
<evidence type="ECO:0000256" key="1">
    <source>
        <dbReference type="ARBA" id="ARBA00004141"/>
    </source>
</evidence>
<dbReference type="SUPFAM" id="SSF103481">
    <property type="entry name" value="Multidrug resistance efflux transporter EmrE"/>
    <property type="match status" value="2"/>
</dbReference>
<dbReference type="InterPro" id="IPR000620">
    <property type="entry name" value="EamA_dom"/>
</dbReference>
<dbReference type="AlphaFoldDB" id="A0A379LL27"/>
<feature type="transmembrane region" description="Helical" evidence="5">
    <location>
        <begin position="117"/>
        <end position="135"/>
    </location>
</feature>
<evidence type="ECO:0000313" key="8">
    <source>
        <dbReference type="Proteomes" id="UP000254123"/>
    </source>
</evidence>
<dbReference type="PANTHER" id="PTHR32322">
    <property type="entry name" value="INNER MEMBRANE TRANSPORTER"/>
    <property type="match status" value="1"/>
</dbReference>
<evidence type="ECO:0000256" key="3">
    <source>
        <dbReference type="ARBA" id="ARBA00022989"/>
    </source>
</evidence>
<evidence type="ECO:0000259" key="6">
    <source>
        <dbReference type="Pfam" id="PF00892"/>
    </source>
</evidence>
<feature type="transmembrane region" description="Helical" evidence="5">
    <location>
        <begin position="87"/>
        <end position="108"/>
    </location>
</feature>
<keyword evidence="4 5" id="KW-0472">Membrane</keyword>
<feature type="transmembrane region" description="Helical" evidence="5">
    <location>
        <begin position="265"/>
        <end position="283"/>
    </location>
</feature>
<comment type="subcellular location">
    <subcellularLocation>
        <location evidence="1">Membrane</location>
        <topology evidence="1">Multi-pass membrane protein</topology>
    </subcellularLocation>
</comment>
<dbReference type="PANTHER" id="PTHR32322:SF9">
    <property type="entry name" value="AMINO-ACID METABOLITE EFFLUX PUMP-RELATED"/>
    <property type="match status" value="1"/>
</dbReference>
<name>A0A379LL27_9GAMM</name>
<keyword evidence="2 5" id="KW-0812">Transmembrane</keyword>
<feature type="domain" description="EamA" evidence="6">
    <location>
        <begin position="7"/>
        <end position="130"/>
    </location>
</feature>
<dbReference type="STRING" id="1123034.GCA_000685805_02412"/>
<feature type="transmembrane region" description="Helical" evidence="5">
    <location>
        <begin position="171"/>
        <end position="190"/>
    </location>
</feature>
<dbReference type="InterPro" id="IPR050638">
    <property type="entry name" value="AA-Vitamin_Transporters"/>
</dbReference>
<evidence type="ECO:0000256" key="4">
    <source>
        <dbReference type="ARBA" id="ARBA00023136"/>
    </source>
</evidence>
<evidence type="ECO:0000256" key="5">
    <source>
        <dbReference type="SAM" id="Phobius"/>
    </source>
</evidence>
<feature type="transmembrane region" description="Helical" evidence="5">
    <location>
        <begin position="7"/>
        <end position="27"/>
    </location>
</feature>
<organism evidence="7 8">
    <name type="scientific">Psychrobacter phenylpyruvicus</name>
    <dbReference type="NCBI Taxonomy" id="29432"/>
    <lineage>
        <taxon>Bacteria</taxon>
        <taxon>Pseudomonadati</taxon>
        <taxon>Pseudomonadota</taxon>
        <taxon>Gammaproteobacteria</taxon>
        <taxon>Moraxellales</taxon>
        <taxon>Moraxellaceae</taxon>
        <taxon>Psychrobacter</taxon>
    </lineage>
</organism>
<sequence length="296" mass="32754">MNLKEKLILLTIVLVWGANFMVIRWGLEDMHPFTFIFLRFLFTAIPLVFFLKKPDVSIGYVVIYGFALGIGVWGLVFLAVYQGMPSGMSSLILQTSPFLTILIALAVFKEVLATQQAVGVFVAFIGLLIICLFKSDGFSITSLLLVLLASVFMTLSQAIIKLAKPKDVVSFTVWSSLFIPLPVLALALLYANITATDLSVLMQWPSLKGWIVVLFEAFIITIVGYSIFNRLITKHGLAVVTPYTLLIPISGLFFGWLAYDETLSEIEVMGSLLILAGLTLLTLKFSRRTKAVTIQL</sequence>
<dbReference type="InterPro" id="IPR037185">
    <property type="entry name" value="EmrE-like"/>
</dbReference>
<dbReference type="RefSeq" id="WP_028859845.1">
    <property type="nucleotide sequence ID" value="NZ_CAJHAQ010000001.1"/>
</dbReference>
<protein>
    <submittedName>
        <fullName evidence="7">Probable amino-acid metabolite efflux pump</fullName>
    </submittedName>
</protein>